<feature type="domain" description="DUF7102" evidence="2">
    <location>
        <begin position="674"/>
        <end position="841"/>
    </location>
</feature>
<protein>
    <submittedName>
        <fullName evidence="4">Uncharacterized protein</fullName>
    </submittedName>
</protein>
<dbReference type="AlphaFoldDB" id="A0A383UIF0"/>
<dbReference type="Pfam" id="PF23395">
    <property type="entry name" value="SAM_6"/>
    <property type="match status" value="1"/>
</dbReference>
<evidence type="ECO:0000259" key="3">
    <source>
        <dbReference type="Pfam" id="PF23395"/>
    </source>
</evidence>
<gene>
    <name evidence="4" type="ORF">BLGHR1_10234</name>
</gene>
<evidence type="ECO:0000259" key="2">
    <source>
        <dbReference type="Pfam" id="PF23394"/>
    </source>
</evidence>
<dbReference type="InterPro" id="IPR055528">
    <property type="entry name" value="DUF7102"/>
</dbReference>
<evidence type="ECO:0000313" key="4">
    <source>
        <dbReference type="EMBL" id="SZE99483.1"/>
    </source>
</evidence>
<sequence>MSPNTSTYYEEEDLSPLEYARANKLSRDYMADRCGVLELEALRDTQAAELTNNFENYDLPIFSGLNLKTEERLTISKEAAILIKSVAKVDYADQLSERIFSLLEDRNHVSKLKLEPPLLYSNNQLDLINFASREKLMAQILSLKASLGLDDMNGRHNSISLENLVCTSHELVENIKRERLLVSKKTLVVLQNLRRIDWTEQDSENLWTSQQTYKRNTDTDPVTPPLSPRESSIQPYQPSSFDSTFQVPVLTDPISPTRKQLQEIECSIFKQDVPIEVRDSMLLSAPETTGELHYTSMNDLYPSLVSLDDIKCLDYISSPTLKCDNLKVEGMLTPEGLIHENVSRISLSDIIDNLKFSLDDEPNVPSFEENFFNEFILPAYESTSLKMEQETLVEADTTCRVAVPIVDFSREKPPWDIYHDSTTALASLLQNCTILREIFEQSLEDWAAPTNFDHVLKWAPFPRDIATRVLEDDVYFHDESIYQDYLPSEDRVNIIDSSKAVWKPESLKISRNDEEHEESEDEELELNYGIFQVEEVPREMSTLVGKRKVETQENSFPIEENQVKTLGFCEKSLLNLQQSSGLGQINNYLQETYNLLPIKFSAGDAVDNYLKIRRNKKPKLYNSPYFDQNPPQSPIEHHKTLQEHKDHGTNTETTLVSSQVAQPAPPFCSNQAASIIVASNLFARRLLIKTIENLCPQLTLVERDFSVHKTITWVRGSVARSSVISPLANEADFIVSPTTGIILTTLQKIKQKPLPGQKGRAFFHEHLISVCARYEMLIILVSEGRADESSGGLAASDCLAFNEFIGLTASLGTSMIVYFVGGGEKTLARWVVSCISRHYVNGLQLLQHETHWELFLRRAGLNSFAAQTVIASIKASRITTGYDDQNKSSSYGLSDFVGLSAEKRMDQYGNLVGRQVITRVNTLIDSSWDI</sequence>
<dbReference type="Proteomes" id="UP000275772">
    <property type="component" value="Unassembled WGS sequence"/>
</dbReference>
<dbReference type="VEuPathDB" id="FungiDB:BLGHR1_10234"/>
<accession>A0A383UIF0</accession>
<evidence type="ECO:0000256" key="1">
    <source>
        <dbReference type="SAM" id="MobiDB-lite"/>
    </source>
</evidence>
<dbReference type="Pfam" id="PF23394">
    <property type="entry name" value="DUF7102"/>
    <property type="match status" value="1"/>
</dbReference>
<feature type="region of interest" description="Disordered" evidence="1">
    <location>
        <begin position="621"/>
        <end position="649"/>
    </location>
</feature>
<organism evidence="4 5">
    <name type="scientific">Blumeria hordei</name>
    <name type="common">Barley powdery mildew</name>
    <name type="synonym">Blumeria graminis f. sp. hordei</name>
    <dbReference type="NCBI Taxonomy" id="2867405"/>
    <lineage>
        <taxon>Eukaryota</taxon>
        <taxon>Fungi</taxon>
        <taxon>Dikarya</taxon>
        <taxon>Ascomycota</taxon>
        <taxon>Pezizomycotina</taxon>
        <taxon>Leotiomycetes</taxon>
        <taxon>Erysiphales</taxon>
        <taxon>Erysiphaceae</taxon>
        <taxon>Blumeria</taxon>
    </lineage>
</organism>
<dbReference type="InterPro" id="IPR057559">
    <property type="entry name" value="SAM_6"/>
</dbReference>
<proteinExistence type="predicted"/>
<feature type="region of interest" description="Disordered" evidence="1">
    <location>
        <begin position="209"/>
        <end position="240"/>
    </location>
</feature>
<dbReference type="EMBL" id="UNSH01000001">
    <property type="protein sequence ID" value="SZE99483.1"/>
    <property type="molecule type" value="Genomic_DNA"/>
</dbReference>
<evidence type="ECO:0000313" key="5">
    <source>
        <dbReference type="Proteomes" id="UP000275772"/>
    </source>
</evidence>
<name>A0A383UIF0_BLUHO</name>
<feature type="compositionally biased region" description="Basic and acidic residues" evidence="1">
    <location>
        <begin position="635"/>
        <end position="649"/>
    </location>
</feature>
<reference evidence="4 5" key="1">
    <citation type="submission" date="2017-11" db="EMBL/GenBank/DDBJ databases">
        <authorList>
            <person name="Kracher B."/>
        </authorList>
    </citation>
    <scope>NUCLEOTIDE SEQUENCE [LARGE SCALE GENOMIC DNA]</scope>
    <source>
        <strain evidence="4 5">RACE1</strain>
    </source>
</reference>
<feature type="domain" description="SAM-like" evidence="3">
    <location>
        <begin position="847"/>
        <end position="923"/>
    </location>
</feature>
<feature type="compositionally biased region" description="Polar residues" evidence="1">
    <location>
        <begin position="229"/>
        <end position="240"/>
    </location>
</feature>